<dbReference type="GO" id="GO:0051301">
    <property type="term" value="P:cell division"/>
    <property type="evidence" value="ECO:0007669"/>
    <property type="project" value="UniProtKB-KW"/>
</dbReference>
<accession>A0A1E4TFS9</accession>
<sequence>SQRLILIEQDISKTVEDEYQDDILLHMKDLEKFCRPDSQLMDLQPEIEWHMRPYLIDFLIELHLSLRLKPKTLFLAISLIDRYCSKRVVYKKHYQLVGCVAIWIAAKYEDKKERVPSVQELKQMCCHAYEESMFVQMEGHVLTTLDWVVGQPTCECYLQVLRGRNYNPLVENMARYFCEITLFSRPFLTYTSSVIASSAHLLALHILGHINLGMHESLTKDEVNCVMLICDYIQSPSRTLAKKYSSQATHEIAYLVSEFVARQQAVIAARLEAPSTPPPALSS</sequence>
<dbReference type="SMART" id="SM00385">
    <property type="entry name" value="CYCLIN"/>
    <property type="match status" value="1"/>
</dbReference>
<dbReference type="InterPro" id="IPR004367">
    <property type="entry name" value="Cyclin_C-dom"/>
</dbReference>
<feature type="domain" description="Cyclin C-terminal" evidence="7">
    <location>
        <begin position="152"/>
        <end position="258"/>
    </location>
</feature>
<dbReference type="CDD" id="cd20537">
    <property type="entry name" value="CYCLIN_CCNO-like_rpt2"/>
    <property type="match status" value="1"/>
</dbReference>
<dbReference type="InterPro" id="IPR039361">
    <property type="entry name" value="Cyclin"/>
</dbReference>
<name>A0A1E4TFS9_9ASCO</name>
<evidence type="ECO:0000256" key="4">
    <source>
        <dbReference type="ARBA" id="ARBA00023306"/>
    </source>
</evidence>
<evidence type="ECO:0000259" key="6">
    <source>
        <dbReference type="SMART" id="SM00385"/>
    </source>
</evidence>
<evidence type="ECO:0000259" key="7">
    <source>
        <dbReference type="SMART" id="SM01332"/>
    </source>
</evidence>
<evidence type="ECO:0000256" key="3">
    <source>
        <dbReference type="ARBA" id="ARBA00023127"/>
    </source>
</evidence>
<feature type="non-terminal residue" evidence="8">
    <location>
        <position position="283"/>
    </location>
</feature>
<dbReference type="InterPro" id="IPR013763">
    <property type="entry name" value="Cyclin-like_dom"/>
</dbReference>
<evidence type="ECO:0000256" key="5">
    <source>
        <dbReference type="RuleBase" id="RU000383"/>
    </source>
</evidence>
<feature type="domain" description="Cyclin-like" evidence="6">
    <location>
        <begin position="57"/>
        <end position="143"/>
    </location>
</feature>
<dbReference type="InterPro" id="IPR048258">
    <property type="entry name" value="Cyclins_cyclin-box"/>
</dbReference>
<dbReference type="Proteomes" id="UP000095023">
    <property type="component" value="Unassembled WGS sequence"/>
</dbReference>
<dbReference type="InterPro" id="IPR036915">
    <property type="entry name" value="Cyclin-like_sf"/>
</dbReference>
<dbReference type="InterPro" id="IPR006671">
    <property type="entry name" value="Cyclin_N"/>
</dbReference>
<keyword evidence="4" id="KW-0131">Cell cycle</keyword>
<keyword evidence="9" id="KW-1185">Reference proteome</keyword>
<dbReference type="AlphaFoldDB" id="A0A1E4TFS9"/>
<feature type="non-terminal residue" evidence="8">
    <location>
        <position position="1"/>
    </location>
</feature>
<proteinExistence type="inferred from homology"/>
<evidence type="ECO:0000313" key="8">
    <source>
        <dbReference type="EMBL" id="ODV90631.1"/>
    </source>
</evidence>
<keyword evidence="2" id="KW-0132">Cell division</keyword>
<dbReference type="GO" id="GO:0016538">
    <property type="term" value="F:cyclin-dependent protein serine/threonine kinase regulator activity"/>
    <property type="evidence" value="ECO:0007669"/>
    <property type="project" value="InterPro"/>
</dbReference>
<dbReference type="EMBL" id="KV453842">
    <property type="protein sequence ID" value="ODV90631.1"/>
    <property type="molecule type" value="Genomic_DNA"/>
</dbReference>
<gene>
    <name evidence="8" type="ORF">CANCADRAFT_17434</name>
</gene>
<evidence type="ECO:0000256" key="2">
    <source>
        <dbReference type="ARBA" id="ARBA00022618"/>
    </source>
</evidence>
<organism evidence="8 9">
    <name type="scientific">Tortispora caseinolytica NRRL Y-17796</name>
    <dbReference type="NCBI Taxonomy" id="767744"/>
    <lineage>
        <taxon>Eukaryota</taxon>
        <taxon>Fungi</taxon>
        <taxon>Dikarya</taxon>
        <taxon>Ascomycota</taxon>
        <taxon>Saccharomycotina</taxon>
        <taxon>Trigonopsidomycetes</taxon>
        <taxon>Trigonopsidales</taxon>
        <taxon>Trigonopsidaceae</taxon>
        <taxon>Tortispora</taxon>
    </lineage>
</organism>
<dbReference type="OrthoDB" id="5590282at2759"/>
<dbReference type="SUPFAM" id="SSF47954">
    <property type="entry name" value="Cyclin-like"/>
    <property type="match status" value="2"/>
</dbReference>
<dbReference type="Pfam" id="PF00134">
    <property type="entry name" value="Cyclin_N"/>
    <property type="match status" value="1"/>
</dbReference>
<dbReference type="GO" id="GO:0044843">
    <property type="term" value="P:cell cycle G1/S phase transition"/>
    <property type="evidence" value="ECO:0007669"/>
    <property type="project" value="UniProtKB-ARBA"/>
</dbReference>
<dbReference type="SMART" id="SM01332">
    <property type="entry name" value="Cyclin_C"/>
    <property type="match status" value="1"/>
</dbReference>
<dbReference type="Gene3D" id="1.10.472.10">
    <property type="entry name" value="Cyclin-like"/>
    <property type="match status" value="2"/>
</dbReference>
<dbReference type="CDD" id="cd20559">
    <property type="entry name" value="CYCLIN_ScCLN_like"/>
    <property type="match status" value="1"/>
</dbReference>
<comment type="similarity">
    <text evidence="1 5">Belongs to the cyclin family.</text>
</comment>
<evidence type="ECO:0000256" key="1">
    <source>
        <dbReference type="ARBA" id="ARBA00008742"/>
    </source>
</evidence>
<keyword evidence="3 5" id="KW-0195">Cyclin</keyword>
<dbReference type="Pfam" id="PF02984">
    <property type="entry name" value="Cyclin_C"/>
    <property type="match status" value="1"/>
</dbReference>
<protein>
    <submittedName>
        <fullName evidence="8">Uncharacterized protein</fullName>
    </submittedName>
</protein>
<dbReference type="FunFam" id="1.10.472.10:FF:000010">
    <property type="entry name" value="G1/S-specific cyclin Cln1"/>
    <property type="match status" value="1"/>
</dbReference>
<dbReference type="PANTHER" id="PTHR10177">
    <property type="entry name" value="CYCLINS"/>
    <property type="match status" value="1"/>
</dbReference>
<dbReference type="GO" id="GO:0051726">
    <property type="term" value="P:regulation of cell cycle"/>
    <property type="evidence" value="ECO:0007669"/>
    <property type="project" value="UniProtKB-ARBA"/>
</dbReference>
<evidence type="ECO:0000313" key="9">
    <source>
        <dbReference type="Proteomes" id="UP000095023"/>
    </source>
</evidence>
<dbReference type="PROSITE" id="PS00292">
    <property type="entry name" value="CYCLINS"/>
    <property type="match status" value="1"/>
</dbReference>
<dbReference type="GO" id="GO:0044772">
    <property type="term" value="P:mitotic cell cycle phase transition"/>
    <property type="evidence" value="ECO:0007669"/>
    <property type="project" value="InterPro"/>
</dbReference>
<dbReference type="InterPro" id="IPR046965">
    <property type="entry name" value="Cyclin_A/B-like"/>
</dbReference>
<dbReference type="PIRSF" id="PIRSF001771">
    <property type="entry name" value="Cyclin_A_B_D_E"/>
    <property type="match status" value="1"/>
</dbReference>
<reference evidence="9" key="1">
    <citation type="submission" date="2016-02" db="EMBL/GenBank/DDBJ databases">
        <title>Comparative genomics of biotechnologically important yeasts.</title>
        <authorList>
            <consortium name="DOE Joint Genome Institute"/>
            <person name="Riley R."/>
            <person name="Haridas S."/>
            <person name="Wolfe K.H."/>
            <person name="Lopes M.R."/>
            <person name="Hittinger C.T."/>
            <person name="Goker M."/>
            <person name="Salamov A."/>
            <person name="Wisecaver J."/>
            <person name="Long T.M."/>
            <person name="Aerts A.L."/>
            <person name="Barry K."/>
            <person name="Choi C."/>
            <person name="Clum A."/>
            <person name="Coughlan A.Y."/>
            <person name="Deshpande S."/>
            <person name="Douglass A.P."/>
            <person name="Hanson S.J."/>
            <person name="Klenk H.-P."/>
            <person name="Labutti K."/>
            <person name="Lapidus A."/>
            <person name="Lindquist E."/>
            <person name="Lipzen A."/>
            <person name="Meier-Kolthoff J.P."/>
            <person name="Ohm R.A."/>
            <person name="Otillar R.P."/>
            <person name="Pangilinan J."/>
            <person name="Peng Y."/>
            <person name="Rokas A."/>
            <person name="Rosa C.A."/>
            <person name="Scheuner C."/>
            <person name="Sibirny A.A."/>
            <person name="Slot J.C."/>
            <person name="Stielow J.B."/>
            <person name="Sun H."/>
            <person name="Kurtzman C.P."/>
            <person name="Blackwell M."/>
            <person name="Jeffries T.W."/>
            <person name="Grigoriev I.V."/>
        </authorList>
    </citation>
    <scope>NUCLEOTIDE SEQUENCE [LARGE SCALE GENOMIC DNA]</scope>
    <source>
        <strain evidence="9">NRRL Y-17796</strain>
    </source>
</reference>